<sequence>MFLTKSGRGATSSGRERGKEKLVVDEGLKILWVEGLAVHPIHLSDVISGCPLLALRHLSVRLVLGIYGAKVGDIPDKAVVQGVKGCTEHNKKVIWGDTVSNNISPAIYQDLKNVVSPKWFHTFPSTEWPRGDFFWEGNSEGKAGGGG</sequence>
<reference evidence="1 2" key="1">
    <citation type="submission" date="2021-06" db="EMBL/GenBank/DDBJ databases">
        <title>Caerostris darwini draft genome.</title>
        <authorList>
            <person name="Kono N."/>
            <person name="Arakawa K."/>
        </authorList>
    </citation>
    <scope>NUCLEOTIDE SEQUENCE [LARGE SCALE GENOMIC DNA]</scope>
</reference>
<name>A0AAV4MN72_9ARAC</name>
<dbReference type="Proteomes" id="UP001054837">
    <property type="component" value="Unassembled WGS sequence"/>
</dbReference>
<organism evidence="1 2">
    <name type="scientific">Caerostris darwini</name>
    <dbReference type="NCBI Taxonomy" id="1538125"/>
    <lineage>
        <taxon>Eukaryota</taxon>
        <taxon>Metazoa</taxon>
        <taxon>Ecdysozoa</taxon>
        <taxon>Arthropoda</taxon>
        <taxon>Chelicerata</taxon>
        <taxon>Arachnida</taxon>
        <taxon>Araneae</taxon>
        <taxon>Araneomorphae</taxon>
        <taxon>Entelegynae</taxon>
        <taxon>Araneoidea</taxon>
        <taxon>Araneidae</taxon>
        <taxon>Caerostris</taxon>
    </lineage>
</organism>
<dbReference type="AlphaFoldDB" id="A0AAV4MN72"/>
<protein>
    <submittedName>
        <fullName evidence="1">Uncharacterized protein</fullName>
    </submittedName>
</protein>
<proteinExistence type="predicted"/>
<comment type="caution">
    <text evidence="1">The sequence shown here is derived from an EMBL/GenBank/DDBJ whole genome shotgun (WGS) entry which is preliminary data.</text>
</comment>
<evidence type="ECO:0000313" key="2">
    <source>
        <dbReference type="Proteomes" id="UP001054837"/>
    </source>
</evidence>
<accession>A0AAV4MN72</accession>
<evidence type="ECO:0000313" key="1">
    <source>
        <dbReference type="EMBL" id="GIX73350.1"/>
    </source>
</evidence>
<dbReference type="EMBL" id="BPLQ01000599">
    <property type="protein sequence ID" value="GIX73350.1"/>
    <property type="molecule type" value="Genomic_DNA"/>
</dbReference>
<gene>
    <name evidence="1" type="ORF">CDAR_190321</name>
</gene>
<keyword evidence="2" id="KW-1185">Reference proteome</keyword>